<feature type="region of interest" description="Disordered" evidence="1">
    <location>
        <begin position="1"/>
        <end position="194"/>
    </location>
</feature>
<feature type="compositionally biased region" description="Basic and acidic residues" evidence="1">
    <location>
        <begin position="150"/>
        <end position="167"/>
    </location>
</feature>
<evidence type="ECO:0000313" key="3">
    <source>
        <dbReference type="Proteomes" id="UP000191144"/>
    </source>
</evidence>
<dbReference type="InterPro" id="IPR020401">
    <property type="entry name" value="mRNA_transport_factor_GFD1"/>
</dbReference>
<gene>
    <name evidence="2" type="ORF">LAME_0E02366G</name>
</gene>
<feature type="compositionally biased region" description="Basic residues" evidence="1">
    <location>
        <begin position="38"/>
        <end position="48"/>
    </location>
</feature>
<dbReference type="OrthoDB" id="4036638at2759"/>
<feature type="compositionally biased region" description="Polar residues" evidence="1">
    <location>
        <begin position="1"/>
        <end position="10"/>
    </location>
</feature>
<protein>
    <submittedName>
        <fullName evidence="2">LAME_0E02366g1_1</fullName>
    </submittedName>
</protein>
<reference evidence="3" key="1">
    <citation type="submission" date="2016-03" db="EMBL/GenBank/DDBJ databases">
        <authorList>
            <person name="Devillers Hugo."/>
        </authorList>
    </citation>
    <scope>NUCLEOTIDE SEQUENCE [LARGE SCALE GENOMIC DNA]</scope>
</reference>
<organism evidence="2 3">
    <name type="scientific">Lachancea meyersii CBS 8951</name>
    <dbReference type="NCBI Taxonomy" id="1266667"/>
    <lineage>
        <taxon>Eukaryota</taxon>
        <taxon>Fungi</taxon>
        <taxon>Dikarya</taxon>
        <taxon>Ascomycota</taxon>
        <taxon>Saccharomycotina</taxon>
        <taxon>Saccharomycetes</taxon>
        <taxon>Saccharomycetales</taxon>
        <taxon>Saccharomycetaceae</taxon>
        <taxon>Lachancea</taxon>
    </lineage>
</organism>
<feature type="compositionally biased region" description="Basic and acidic residues" evidence="1">
    <location>
        <begin position="95"/>
        <end position="108"/>
    </location>
</feature>
<dbReference type="Pfam" id="PF17331">
    <property type="entry name" value="GFD1"/>
    <property type="match status" value="1"/>
</dbReference>
<evidence type="ECO:0000313" key="2">
    <source>
        <dbReference type="EMBL" id="SCU89147.1"/>
    </source>
</evidence>
<feature type="compositionally biased region" description="Polar residues" evidence="1">
    <location>
        <begin position="18"/>
        <end position="29"/>
    </location>
</feature>
<dbReference type="EMBL" id="LT598481">
    <property type="protein sequence ID" value="SCU89147.1"/>
    <property type="molecule type" value="Genomic_DNA"/>
</dbReference>
<name>A0A1G4JFS7_9SACH</name>
<proteinExistence type="predicted"/>
<evidence type="ECO:0000256" key="1">
    <source>
        <dbReference type="SAM" id="MobiDB-lite"/>
    </source>
</evidence>
<keyword evidence="3" id="KW-1185">Reference proteome</keyword>
<dbReference type="Proteomes" id="UP000191144">
    <property type="component" value="Chromosome E"/>
</dbReference>
<dbReference type="AlphaFoldDB" id="A0A1G4JFS7"/>
<sequence length="234" mass="26018">MTSFQASTSKADGGKKGLQSSIWATTDNETAVEEKTVKKSSGRRRNSKNGRSNSQNVSEKTNNVNALAARLGMVDLKSEPERRAPKSKKTIPPKDQARSDSSAREREHKHSKSETSVAGQRKTANPLAMRLGIVDVGEVGEVSEDNESDEPSRPSTSDRRSIFDRIKPKPQVSPEPKKPAKTSVSPAPKTSEILKRRIEEQKKIREAQLRKAQQINLLQDFLKDDEDTGWEEDL</sequence>
<accession>A0A1G4JFS7</accession>
<feature type="compositionally biased region" description="Polar residues" evidence="1">
    <location>
        <begin position="55"/>
        <end position="65"/>
    </location>
</feature>